<dbReference type="PROSITE" id="PS50048">
    <property type="entry name" value="ZN2_CY6_FUNGAL_2"/>
    <property type="match status" value="1"/>
</dbReference>
<dbReference type="InterPro" id="IPR001138">
    <property type="entry name" value="Zn2Cys6_DnaBD"/>
</dbReference>
<dbReference type="InterPro" id="IPR007219">
    <property type="entry name" value="XnlR_reg_dom"/>
</dbReference>
<comment type="caution">
    <text evidence="10">The sequence shown here is derived from an EMBL/GenBank/DDBJ whole genome shotgun (WGS) entry which is preliminary data.</text>
</comment>
<keyword evidence="7" id="KW-0539">Nucleus</keyword>
<evidence type="ECO:0000256" key="6">
    <source>
        <dbReference type="ARBA" id="ARBA00023163"/>
    </source>
</evidence>
<dbReference type="PANTHER" id="PTHR31313:SF81">
    <property type="entry name" value="TY1 ENHANCER ACTIVATOR"/>
    <property type="match status" value="1"/>
</dbReference>
<dbReference type="GO" id="GO:0005634">
    <property type="term" value="C:nucleus"/>
    <property type="evidence" value="ECO:0007669"/>
    <property type="project" value="UniProtKB-SubCell"/>
</dbReference>
<accession>A0AAD6TYX3</accession>
<evidence type="ECO:0000256" key="8">
    <source>
        <dbReference type="SAM" id="MobiDB-lite"/>
    </source>
</evidence>
<evidence type="ECO:0000256" key="5">
    <source>
        <dbReference type="ARBA" id="ARBA00023125"/>
    </source>
</evidence>
<gene>
    <name evidence="10" type="ORF">B0H15DRAFT_990723</name>
</gene>
<organism evidence="10 11">
    <name type="scientific">Mycena belliarum</name>
    <dbReference type="NCBI Taxonomy" id="1033014"/>
    <lineage>
        <taxon>Eukaryota</taxon>
        <taxon>Fungi</taxon>
        <taxon>Dikarya</taxon>
        <taxon>Basidiomycota</taxon>
        <taxon>Agaricomycotina</taxon>
        <taxon>Agaricomycetes</taxon>
        <taxon>Agaricomycetidae</taxon>
        <taxon>Agaricales</taxon>
        <taxon>Marasmiineae</taxon>
        <taxon>Mycenaceae</taxon>
        <taxon>Mycena</taxon>
    </lineage>
</organism>
<protein>
    <recommendedName>
        <fullName evidence="9">Zn(2)-C6 fungal-type domain-containing protein</fullName>
    </recommendedName>
</protein>
<keyword evidence="3" id="KW-0862">Zinc</keyword>
<name>A0AAD6TYX3_9AGAR</name>
<keyword evidence="4" id="KW-0805">Transcription regulation</keyword>
<dbReference type="InterPro" id="IPR051615">
    <property type="entry name" value="Transcr_Regulatory_Elem"/>
</dbReference>
<feature type="compositionally biased region" description="Acidic residues" evidence="8">
    <location>
        <begin position="97"/>
        <end position="117"/>
    </location>
</feature>
<dbReference type="GO" id="GO:0006351">
    <property type="term" value="P:DNA-templated transcription"/>
    <property type="evidence" value="ECO:0007669"/>
    <property type="project" value="InterPro"/>
</dbReference>
<dbReference type="GO" id="GO:0003677">
    <property type="term" value="F:DNA binding"/>
    <property type="evidence" value="ECO:0007669"/>
    <property type="project" value="UniProtKB-KW"/>
</dbReference>
<evidence type="ECO:0000259" key="9">
    <source>
        <dbReference type="PROSITE" id="PS50048"/>
    </source>
</evidence>
<dbReference type="GO" id="GO:0000981">
    <property type="term" value="F:DNA-binding transcription factor activity, RNA polymerase II-specific"/>
    <property type="evidence" value="ECO:0007669"/>
    <property type="project" value="InterPro"/>
</dbReference>
<evidence type="ECO:0000256" key="2">
    <source>
        <dbReference type="ARBA" id="ARBA00022723"/>
    </source>
</evidence>
<feature type="domain" description="Zn(2)-C6 fungal-type" evidence="9">
    <location>
        <begin position="8"/>
        <end position="40"/>
    </location>
</feature>
<proteinExistence type="predicted"/>
<comment type="subcellular location">
    <subcellularLocation>
        <location evidence="1">Nucleus</location>
    </subcellularLocation>
</comment>
<dbReference type="CDD" id="cd12148">
    <property type="entry name" value="fungal_TF_MHR"/>
    <property type="match status" value="1"/>
</dbReference>
<reference evidence="10" key="1">
    <citation type="submission" date="2023-03" db="EMBL/GenBank/DDBJ databases">
        <title>Massive genome expansion in bonnet fungi (Mycena s.s.) driven by repeated elements and novel gene families across ecological guilds.</title>
        <authorList>
            <consortium name="Lawrence Berkeley National Laboratory"/>
            <person name="Harder C.B."/>
            <person name="Miyauchi S."/>
            <person name="Viragh M."/>
            <person name="Kuo A."/>
            <person name="Thoen E."/>
            <person name="Andreopoulos B."/>
            <person name="Lu D."/>
            <person name="Skrede I."/>
            <person name="Drula E."/>
            <person name="Henrissat B."/>
            <person name="Morin E."/>
            <person name="Kohler A."/>
            <person name="Barry K."/>
            <person name="LaButti K."/>
            <person name="Morin E."/>
            <person name="Salamov A."/>
            <person name="Lipzen A."/>
            <person name="Mereny Z."/>
            <person name="Hegedus B."/>
            <person name="Baldrian P."/>
            <person name="Stursova M."/>
            <person name="Weitz H."/>
            <person name="Taylor A."/>
            <person name="Grigoriev I.V."/>
            <person name="Nagy L.G."/>
            <person name="Martin F."/>
            <person name="Kauserud H."/>
        </authorList>
    </citation>
    <scope>NUCLEOTIDE SEQUENCE</scope>
    <source>
        <strain evidence="10">CBHHK173m</strain>
    </source>
</reference>
<dbReference type="GO" id="GO:0008270">
    <property type="term" value="F:zinc ion binding"/>
    <property type="evidence" value="ECO:0007669"/>
    <property type="project" value="InterPro"/>
</dbReference>
<keyword evidence="6" id="KW-0804">Transcription</keyword>
<keyword evidence="11" id="KW-1185">Reference proteome</keyword>
<dbReference type="CDD" id="cd00067">
    <property type="entry name" value="GAL4"/>
    <property type="match status" value="1"/>
</dbReference>
<evidence type="ECO:0000256" key="4">
    <source>
        <dbReference type="ARBA" id="ARBA00023015"/>
    </source>
</evidence>
<feature type="region of interest" description="Disordered" evidence="8">
    <location>
        <begin position="93"/>
        <end position="117"/>
    </location>
</feature>
<keyword evidence="2" id="KW-0479">Metal-binding</keyword>
<sequence length="748" mass="83228">RAPYVAQACAICRARKSKCDGTKPVCGSCLTTGRGEECYWGGEAGPGKPRTKAHFEALRKHAESMKAYADLLEGMLAKCVCQDTSSYLQFRPRQLEEPSENEGSDSSDSDPEVPDSDDDIIQELTITARRLRLDDTLGGLLLHGITTPFQFGSRPPNEVSRLSDVFETNTCYRLLVDSILSDSDSDIDWSRHLPQGVRMDRKEHDRVLDLTFKFFTGWAFRIVAPLFLRDMHRALSAPRSQRPPRTPHYSPFLHNALLAVSVIFSDDQHLRDPKVRHMFVDTAREHIEAECKKPDISLVQGFAFLGTYYADLGDRIQGELYFGGFISRSVLGLGVDSQLWVKAGLISPDEMLARNWAHWSMFSLDVCWAFCFGRDFSGPQLTMPKPFVDSQFDETLFYHAPSNLPPQPGYLSLVFFESTSLFMIARKIIDVVCVTAFSPLGHPVFRSTISLSDTCSLELSNWKSRLPPQLEITPANRANSTPNRLMLHCVYWWCFIVLHRPFLSQRAQSLQRVREIDHMKLCRRAAESTLELLETWATLYGVRYAPVTLLQVVFSAGTIFILLALNATAPARLRIAHAALQTALAQAEQCVRYLHKIGLSWSCSARAGDVLAAVLRDKLRPAIARRLAPKGDATDSSSSAGTQATTSASSSPAAAGDVVPAAGTKQQDKLSDPSPFYTPGWVPQETVDAAWAQMQMPQDLPPQGQDTGPVPFVGEWPFPEVDLSGFILPSFDFLGAPEMWEQPVAFQS</sequence>
<dbReference type="InterPro" id="IPR036864">
    <property type="entry name" value="Zn2-C6_fun-type_DNA-bd_sf"/>
</dbReference>
<evidence type="ECO:0000256" key="7">
    <source>
        <dbReference type="ARBA" id="ARBA00023242"/>
    </source>
</evidence>
<evidence type="ECO:0000313" key="11">
    <source>
        <dbReference type="Proteomes" id="UP001222325"/>
    </source>
</evidence>
<feature type="compositionally biased region" description="Low complexity" evidence="8">
    <location>
        <begin position="634"/>
        <end position="664"/>
    </location>
</feature>
<dbReference type="PROSITE" id="PS00463">
    <property type="entry name" value="ZN2_CY6_FUNGAL_1"/>
    <property type="match status" value="1"/>
</dbReference>
<dbReference type="Pfam" id="PF04082">
    <property type="entry name" value="Fungal_trans"/>
    <property type="match status" value="1"/>
</dbReference>
<evidence type="ECO:0000256" key="1">
    <source>
        <dbReference type="ARBA" id="ARBA00004123"/>
    </source>
</evidence>
<dbReference type="PANTHER" id="PTHR31313">
    <property type="entry name" value="TY1 ENHANCER ACTIVATOR"/>
    <property type="match status" value="1"/>
</dbReference>
<feature type="region of interest" description="Disordered" evidence="8">
    <location>
        <begin position="626"/>
        <end position="675"/>
    </location>
</feature>
<dbReference type="Pfam" id="PF00172">
    <property type="entry name" value="Zn_clus"/>
    <property type="match status" value="1"/>
</dbReference>
<evidence type="ECO:0000256" key="3">
    <source>
        <dbReference type="ARBA" id="ARBA00022833"/>
    </source>
</evidence>
<feature type="non-terminal residue" evidence="10">
    <location>
        <position position="1"/>
    </location>
</feature>
<dbReference type="AlphaFoldDB" id="A0AAD6TYX3"/>
<keyword evidence="5" id="KW-0238">DNA-binding</keyword>
<dbReference type="Proteomes" id="UP001222325">
    <property type="component" value="Unassembled WGS sequence"/>
</dbReference>
<dbReference type="SMART" id="SM00066">
    <property type="entry name" value="GAL4"/>
    <property type="match status" value="1"/>
</dbReference>
<evidence type="ECO:0000313" key="10">
    <source>
        <dbReference type="EMBL" id="KAJ7084052.1"/>
    </source>
</evidence>
<dbReference type="Gene3D" id="4.10.240.10">
    <property type="entry name" value="Zn(2)-C6 fungal-type DNA-binding domain"/>
    <property type="match status" value="1"/>
</dbReference>
<dbReference type="EMBL" id="JARJCN010000039">
    <property type="protein sequence ID" value="KAJ7084052.1"/>
    <property type="molecule type" value="Genomic_DNA"/>
</dbReference>
<dbReference type="SUPFAM" id="SSF57701">
    <property type="entry name" value="Zn2/Cys6 DNA-binding domain"/>
    <property type="match status" value="1"/>
</dbReference>